<dbReference type="AlphaFoldDB" id="A0A0D2BRS4"/>
<dbReference type="EMBL" id="KN847195">
    <property type="protein sequence ID" value="KIW21773.1"/>
    <property type="molecule type" value="Genomic_DNA"/>
</dbReference>
<evidence type="ECO:0000256" key="1">
    <source>
        <dbReference type="SAM" id="MobiDB-lite"/>
    </source>
</evidence>
<proteinExistence type="predicted"/>
<dbReference type="RefSeq" id="XP_016241989.1">
    <property type="nucleotide sequence ID" value="XM_016400365.1"/>
</dbReference>
<gene>
    <name evidence="2" type="ORF">PV07_12799</name>
</gene>
<dbReference type="InterPro" id="IPR011990">
    <property type="entry name" value="TPR-like_helical_dom_sf"/>
</dbReference>
<evidence type="ECO:0000313" key="3">
    <source>
        <dbReference type="Proteomes" id="UP000054466"/>
    </source>
</evidence>
<organism evidence="2 3">
    <name type="scientific">Cladophialophora immunda</name>
    <dbReference type="NCBI Taxonomy" id="569365"/>
    <lineage>
        <taxon>Eukaryota</taxon>
        <taxon>Fungi</taxon>
        <taxon>Dikarya</taxon>
        <taxon>Ascomycota</taxon>
        <taxon>Pezizomycotina</taxon>
        <taxon>Eurotiomycetes</taxon>
        <taxon>Chaetothyriomycetidae</taxon>
        <taxon>Chaetothyriales</taxon>
        <taxon>Herpotrichiellaceae</taxon>
        <taxon>Cladophialophora</taxon>
    </lineage>
</organism>
<dbReference type="Proteomes" id="UP000054466">
    <property type="component" value="Unassembled WGS sequence"/>
</dbReference>
<protein>
    <recommendedName>
        <fullName evidence="4">MalT-like TPR region domain-containing protein</fullName>
    </recommendedName>
</protein>
<keyword evidence="3" id="KW-1185">Reference proteome</keyword>
<dbReference type="Gene3D" id="1.25.40.10">
    <property type="entry name" value="Tetratricopeptide repeat domain"/>
    <property type="match status" value="1"/>
</dbReference>
<dbReference type="PANTHER" id="PTHR46082">
    <property type="entry name" value="ATP/GTP-BINDING PROTEIN-RELATED"/>
    <property type="match status" value="1"/>
</dbReference>
<dbReference type="OrthoDB" id="1658288at2759"/>
<dbReference type="GeneID" id="27351993"/>
<dbReference type="InterPro" id="IPR053137">
    <property type="entry name" value="NLR-like"/>
</dbReference>
<sequence>MVYHRLVSELENLAQPLVCPSSESSEPLYSGDRDRSWALLFSDSSLERWSEYEKIGCPTYSKSTSEPIQDSTLNLSGNPIPLPTGSRDHEPSTKWMARCFAASIYLRRDDQTLSQQSLADADAEFEKMLTPQQDPKVLLALNQTLQILHMHDQGDITRGIMQSAYLVAERLLEPGHPLRTIVRWMVYVANGQMRNHDITSETLAGVHEHFVQHYGDKDAQSIASKYCYGFMLNVESRYQEAEQVLREVYKNSVTVLGPKHLQSISASTNLHRALERQGRIEDAILVLRGAIRYLKDTLGDNHPRTLESLRLLGGLCQKQGHLDQTEELFWQVLKGRAEMLGPDHPFTLGMRSDLEELLKGRGKW</sequence>
<dbReference type="SUPFAM" id="SSF48452">
    <property type="entry name" value="TPR-like"/>
    <property type="match status" value="1"/>
</dbReference>
<evidence type="ECO:0008006" key="4">
    <source>
        <dbReference type="Google" id="ProtNLM"/>
    </source>
</evidence>
<dbReference type="PANTHER" id="PTHR46082:SF6">
    <property type="entry name" value="AAA+ ATPASE DOMAIN-CONTAINING PROTEIN-RELATED"/>
    <property type="match status" value="1"/>
</dbReference>
<name>A0A0D2BRS4_9EURO</name>
<evidence type="ECO:0000313" key="2">
    <source>
        <dbReference type="EMBL" id="KIW21773.1"/>
    </source>
</evidence>
<dbReference type="STRING" id="569365.A0A0D2BRS4"/>
<feature type="compositionally biased region" description="Polar residues" evidence="1">
    <location>
        <begin position="61"/>
        <end position="77"/>
    </location>
</feature>
<dbReference type="Pfam" id="PF13374">
    <property type="entry name" value="TPR_10"/>
    <property type="match status" value="1"/>
</dbReference>
<feature type="region of interest" description="Disordered" evidence="1">
    <location>
        <begin position="61"/>
        <end position="90"/>
    </location>
</feature>
<dbReference type="VEuPathDB" id="FungiDB:PV07_12799"/>
<accession>A0A0D2BRS4</accession>
<dbReference type="HOGENOM" id="CLU_761971_0_0_1"/>
<feature type="non-terminal residue" evidence="2">
    <location>
        <position position="364"/>
    </location>
</feature>
<reference evidence="2 3" key="1">
    <citation type="submission" date="2015-01" db="EMBL/GenBank/DDBJ databases">
        <title>The Genome Sequence of Cladophialophora immunda CBS83496.</title>
        <authorList>
            <consortium name="The Broad Institute Genomics Platform"/>
            <person name="Cuomo C."/>
            <person name="de Hoog S."/>
            <person name="Gorbushina A."/>
            <person name="Stielow B."/>
            <person name="Teixiera M."/>
            <person name="Abouelleil A."/>
            <person name="Chapman S.B."/>
            <person name="Priest M."/>
            <person name="Young S.K."/>
            <person name="Wortman J."/>
            <person name="Nusbaum C."/>
            <person name="Birren B."/>
        </authorList>
    </citation>
    <scope>NUCLEOTIDE SEQUENCE [LARGE SCALE GENOMIC DNA]</scope>
    <source>
        <strain evidence="2 3">CBS 83496</strain>
    </source>
</reference>